<dbReference type="SUPFAM" id="SSF63712">
    <property type="entry name" value="Nicotinic receptor ligand binding domain-like"/>
    <property type="match status" value="1"/>
</dbReference>
<keyword evidence="11" id="KW-0813">Transport</keyword>
<keyword evidence="7 11" id="KW-0472">Membrane</keyword>
<dbReference type="GO" id="GO:0005230">
    <property type="term" value="F:extracellular ligand-gated monoatomic ion channel activity"/>
    <property type="evidence" value="ECO:0007669"/>
    <property type="project" value="InterPro"/>
</dbReference>
<evidence type="ECO:0000259" key="14">
    <source>
        <dbReference type="Pfam" id="PF02932"/>
    </source>
</evidence>
<feature type="signal peptide" evidence="11">
    <location>
        <begin position="1"/>
        <end position="19"/>
    </location>
</feature>
<organism evidence="15 16">
    <name type="scientific">Steinernema carpocapsae</name>
    <name type="common">Entomopathogenic nematode</name>
    <dbReference type="NCBI Taxonomy" id="34508"/>
    <lineage>
        <taxon>Eukaryota</taxon>
        <taxon>Metazoa</taxon>
        <taxon>Ecdysozoa</taxon>
        <taxon>Nematoda</taxon>
        <taxon>Chromadorea</taxon>
        <taxon>Rhabditida</taxon>
        <taxon>Tylenchina</taxon>
        <taxon>Panagrolaimomorpha</taxon>
        <taxon>Strongyloidoidea</taxon>
        <taxon>Steinernematidae</taxon>
        <taxon>Steinernema</taxon>
    </lineage>
</organism>
<dbReference type="GO" id="GO:0004888">
    <property type="term" value="F:transmembrane signaling receptor activity"/>
    <property type="evidence" value="ECO:0007669"/>
    <property type="project" value="InterPro"/>
</dbReference>
<comment type="subcellular location">
    <subcellularLocation>
        <location evidence="1">Cell membrane</location>
        <topology evidence="1">Multi-pass membrane protein</topology>
    </subcellularLocation>
</comment>
<feature type="compositionally biased region" description="Low complexity" evidence="12">
    <location>
        <begin position="491"/>
        <end position="506"/>
    </location>
</feature>
<dbReference type="PROSITE" id="PS00236">
    <property type="entry name" value="NEUROTR_ION_CHANNEL"/>
    <property type="match status" value="1"/>
</dbReference>
<dbReference type="InterPro" id="IPR006029">
    <property type="entry name" value="Neurotrans-gated_channel_TM"/>
</dbReference>
<evidence type="ECO:0000256" key="5">
    <source>
        <dbReference type="ARBA" id="ARBA00022989"/>
    </source>
</evidence>
<dbReference type="EMBL" id="AZBU02000001">
    <property type="protein sequence ID" value="TMS37993.1"/>
    <property type="molecule type" value="Genomic_DNA"/>
</dbReference>
<feature type="domain" description="Neurotransmitter-gated ion-channel ligand-binding" evidence="13">
    <location>
        <begin position="57"/>
        <end position="271"/>
    </location>
</feature>
<dbReference type="Pfam" id="PF02932">
    <property type="entry name" value="Neur_chan_memb"/>
    <property type="match status" value="1"/>
</dbReference>
<evidence type="ECO:0000256" key="7">
    <source>
        <dbReference type="ARBA" id="ARBA00023136"/>
    </source>
</evidence>
<evidence type="ECO:0000256" key="2">
    <source>
        <dbReference type="ARBA" id="ARBA00009237"/>
    </source>
</evidence>
<evidence type="ECO:0000256" key="4">
    <source>
        <dbReference type="ARBA" id="ARBA00022729"/>
    </source>
</evidence>
<evidence type="ECO:0000256" key="8">
    <source>
        <dbReference type="ARBA" id="ARBA00023180"/>
    </source>
</evidence>
<keyword evidence="4 11" id="KW-0732">Signal</keyword>
<keyword evidence="3 11" id="KW-0812">Transmembrane</keyword>
<comment type="similarity">
    <text evidence="2">Belongs to the ligand-gated ion channel (TC 1.A.9) family. Acetylcholine receptor (TC 1.A.9.1) subfamily.</text>
</comment>
<feature type="transmembrane region" description="Helical" evidence="11">
    <location>
        <begin position="337"/>
        <end position="362"/>
    </location>
</feature>
<feature type="transmembrane region" description="Helical" evidence="11">
    <location>
        <begin position="587"/>
        <end position="614"/>
    </location>
</feature>
<evidence type="ECO:0000256" key="10">
    <source>
        <dbReference type="ARBA" id="ARBA00023303"/>
    </source>
</evidence>
<dbReference type="Gene3D" id="1.20.58.390">
    <property type="entry name" value="Neurotransmitter-gated ion-channel transmembrane domain"/>
    <property type="match status" value="1"/>
</dbReference>
<keyword evidence="16" id="KW-1185">Reference proteome</keyword>
<dbReference type="SUPFAM" id="SSF90112">
    <property type="entry name" value="Neurotransmitter-gated ion-channel transmembrane pore"/>
    <property type="match status" value="1"/>
</dbReference>
<dbReference type="EMBL" id="CM016762">
    <property type="protein sequence ID" value="TMS37993.1"/>
    <property type="molecule type" value="Genomic_DNA"/>
</dbReference>
<dbReference type="InterPro" id="IPR036719">
    <property type="entry name" value="Neuro-gated_channel_TM_sf"/>
</dbReference>
<evidence type="ECO:0000256" key="9">
    <source>
        <dbReference type="ARBA" id="ARBA00023286"/>
    </source>
</evidence>
<proteinExistence type="inferred from homology"/>
<dbReference type="STRING" id="34508.A0A4V6I8G8"/>
<dbReference type="InterPro" id="IPR036734">
    <property type="entry name" value="Neur_chan_lig-bd_sf"/>
</dbReference>
<dbReference type="InterPro" id="IPR018000">
    <property type="entry name" value="Neurotransmitter_ion_chnl_CS"/>
</dbReference>
<keyword evidence="5 11" id="KW-1133">Transmembrane helix</keyword>
<dbReference type="CDD" id="cd19051">
    <property type="entry name" value="LGIC_TM_cation"/>
    <property type="match status" value="1"/>
</dbReference>
<dbReference type="Pfam" id="PF02931">
    <property type="entry name" value="Neur_chan_LBD"/>
    <property type="match status" value="1"/>
</dbReference>
<dbReference type="InterPro" id="IPR006202">
    <property type="entry name" value="Neur_chan_lig-bd"/>
</dbReference>
<dbReference type="InterPro" id="IPR006201">
    <property type="entry name" value="Neur_channel"/>
</dbReference>
<dbReference type="CDD" id="cd18997">
    <property type="entry name" value="LGIC_ECD_nAChR"/>
    <property type="match status" value="1"/>
</dbReference>
<evidence type="ECO:0000256" key="11">
    <source>
        <dbReference type="RuleBase" id="RU000687"/>
    </source>
</evidence>
<feature type="transmembrane region" description="Helical" evidence="11">
    <location>
        <begin position="272"/>
        <end position="295"/>
    </location>
</feature>
<sequence>MISGFDLVHLLFLAVAVSSFCSMKCHIGFVAFSLTVVLTECRRLFLNDNGNFLPHVRLAKDLMDKKRYDNRVRPVVNHTVPTKVTFSMSLYQILAINEKQQNLDLNVWVIQKWNDEFLGWNPQKYGLINSTILPYENIWLPDTYLYNSVVMNREETERYINAVVNTQYWENQQGAEVKFMYPALYRTTCRLDIRYFPYDQQNCTLIISSWTSSKSDIDYVPEFDNVNLDNFIPNEEWVIVSFKIRRIEEKFVCCPEPWVLLEASLVVRRKPLYYIVNLVIPTSVITLVAVTGFFTPASTSSERREKLSLGIDSLLAMSILMMMVSEQMPTTSDYVPLFGLFYLTIIVIIFVGTIFTAFILNIHLQKIHSRAMSPLVSYIFFHKMAGWLSIRPPTTLQELWSETGVRIGSYSVCSSPYSSRKKKASKKTVLGAKEKFTRANNNNIGKEHLLNSVSTNPAPLADAVPSLRMNRLYKTNAEKPPISPRTAIDKPTPSAAARPTASASSLAARNNLATNASFKRKQEQQDRRFSHTVAETPVTTINARQQTLCLRNSLAALAPVDSTVIELKLRRRYALEWEFLATVLDRFLLILFSVIVCGVTLLMIAVGEAIHFSYTLNEDND</sequence>
<dbReference type="OrthoDB" id="410315at2759"/>
<dbReference type="FunFam" id="2.70.170.10:FF:000031">
    <property type="entry name" value="AcetylCholine Receptor"/>
    <property type="match status" value="1"/>
</dbReference>
<dbReference type="InterPro" id="IPR038050">
    <property type="entry name" value="Neuro_actylchol_rec"/>
</dbReference>
<keyword evidence="6 11" id="KW-0406">Ion transport</keyword>
<dbReference type="Gene3D" id="2.70.170.10">
    <property type="entry name" value="Neurotransmitter-gated ion-channel ligand-binding domain"/>
    <property type="match status" value="1"/>
</dbReference>
<accession>A0A4V6I8G8</accession>
<name>A0A4V6I8G8_STECR</name>
<reference evidence="15 16" key="2">
    <citation type="journal article" date="2019" name="G3 (Bethesda)">
        <title>Hybrid Assembly of the Genome of the Entomopathogenic Nematode Steinernema carpocapsae Identifies the X-Chromosome.</title>
        <authorList>
            <person name="Serra L."/>
            <person name="Macchietto M."/>
            <person name="Macias-Munoz A."/>
            <person name="McGill C.J."/>
            <person name="Rodriguez I.M."/>
            <person name="Rodriguez B."/>
            <person name="Murad R."/>
            <person name="Mortazavi A."/>
        </authorList>
    </citation>
    <scope>NUCLEOTIDE SEQUENCE [LARGE SCALE GENOMIC DNA]</scope>
    <source>
        <strain evidence="15 16">ALL</strain>
    </source>
</reference>
<evidence type="ECO:0008006" key="17">
    <source>
        <dbReference type="Google" id="ProtNLM"/>
    </source>
</evidence>
<dbReference type="PRINTS" id="PR00252">
    <property type="entry name" value="NRIONCHANNEL"/>
</dbReference>
<feature type="chain" id="PRO_5022264774" description="Neurotransmitter-gated ion-channel ligand-binding domain-containing protein" evidence="11">
    <location>
        <begin position="20"/>
        <end position="621"/>
    </location>
</feature>
<evidence type="ECO:0000256" key="3">
    <source>
        <dbReference type="ARBA" id="ARBA00022692"/>
    </source>
</evidence>
<keyword evidence="10 11" id="KW-0407">Ion channel</keyword>
<gene>
    <name evidence="15" type="ORF">L596_004813</name>
</gene>
<protein>
    <recommendedName>
        <fullName evidence="17">Neurotransmitter-gated ion-channel ligand-binding domain-containing protein</fullName>
    </recommendedName>
</protein>
<dbReference type="GO" id="GO:0005886">
    <property type="term" value="C:plasma membrane"/>
    <property type="evidence" value="ECO:0007669"/>
    <property type="project" value="UniProtKB-SubCell"/>
</dbReference>
<evidence type="ECO:0000256" key="6">
    <source>
        <dbReference type="ARBA" id="ARBA00023065"/>
    </source>
</evidence>
<dbReference type="PANTHER" id="PTHR18945">
    <property type="entry name" value="NEUROTRANSMITTER GATED ION CHANNEL"/>
    <property type="match status" value="1"/>
</dbReference>
<reference evidence="15 16" key="1">
    <citation type="journal article" date="2015" name="Genome Biol.">
        <title>Comparative genomics of Steinernema reveals deeply conserved gene regulatory networks.</title>
        <authorList>
            <person name="Dillman A.R."/>
            <person name="Macchietto M."/>
            <person name="Porter C.F."/>
            <person name="Rogers A."/>
            <person name="Williams B."/>
            <person name="Antoshechkin I."/>
            <person name="Lee M.M."/>
            <person name="Goodwin Z."/>
            <person name="Lu X."/>
            <person name="Lewis E.E."/>
            <person name="Goodrich-Blair H."/>
            <person name="Stock S.P."/>
            <person name="Adams B.J."/>
            <person name="Sternberg P.W."/>
            <person name="Mortazavi A."/>
        </authorList>
    </citation>
    <scope>NUCLEOTIDE SEQUENCE [LARGE SCALE GENOMIC DNA]</scope>
    <source>
        <strain evidence="15 16">ALL</strain>
    </source>
</reference>
<evidence type="ECO:0000256" key="1">
    <source>
        <dbReference type="ARBA" id="ARBA00004651"/>
    </source>
</evidence>
<evidence type="ECO:0000313" key="15">
    <source>
        <dbReference type="EMBL" id="TMS37993.1"/>
    </source>
</evidence>
<evidence type="ECO:0000256" key="12">
    <source>
        <dbReference type="SAM" id="MobiDB-lite"/>
    </source>
</evidence>
<dbReference type="Proteomes" id="UP000298663">
    <property type="component" value="Chromosome X"/>
</dbReference>
<evidence type="ECO:0000259" key="13">
    <source>
        <dbReference type="Pfam" id="PF02931"/>
    </source>
</evidence>
<evidence type="ECO:0000313" key="16">
    <source>
        <dbReference type="Proteomes" id="UP000298663"/>
    </source>
</evidence>
<feature type="transmembrane region" description="Helical" evidence="11">
    <location>
        <begin position="307"/>
        <end position="325"/>
    </location>
</feature>
<keyword evidence="9" id="KW-1071">Ligand-gated ion channel</keyword>
<feature type="domain" description="Neurotransmitter-gated ion-channel transmembrane" evidence="14">
    <location>
        <begin position="278"/>
        <end position="603"/>
    </location>
</feature>
<keyword evidence="8" id="KW-0325">Glycoprotein</keyword>
<comment type="caution">
    <text evidence="15">The sequence shown here is derived from an EMBL/GenBank/DDBJ whole genome shotgun (WGS) entry which is preliminary data.</text>
</comment>
<feature type="region of interest" description="Disordered" evidence="12">
    <location>
        <begin position="475"/>
        <end position="506"/>
    </location>
</feature>
<dbReference type="AlphaFoldDB" id="A0A4V6I8G8"/>